<accession>A0ABT5YP85</accession>
<protein>
    <recommendedName>
        <fullName evidence="5">Secreted protein</fullName>
    </recommendedName>
</protein>
<dbReference type="Proteomes" id="UP001215503">
    <property type="component" value="Unassembled WGS sequence"/>
</dbReference>
<organism evidence="3 4">
    <name type="scientific">Aquibaculum arenosum</name>
    <dbReference type="NCBI Taxonomy" id="3032591"/>
    <lineage>
        <taxon>Bacteria</taxon>
        <taxon>Pseudomonadati</taxon>
        <taxon>Pseudomonadota</taxon>
        <taxon>Alphaproteobacteria</taxon>
        <taxon>Rhodospirillales</taxon>
        <taxon>Rhodovibrionaceae</taxon>
        <taxon>Aquibaculum</taxon>
    </lineage>
</organism>
<feature type="compositionally biased region" description="Polar residues" evidence="1">
    <location>
        <begin position="121"/>
        <end position="136"/>
    </location>
</feature>
<name>A0ABT5YP85_9PROT</name>
<sequence length="189" mass="19648">MTKSRLSALMWARQGAAVATLGLILAASGGADSSAEQSEPDAVSQSNKGAKAKHLSGNGPATVGSMTIDGQSYDLTASHWCEPEPGVENGSTVAIRVAALNDTGDVMVYALQVDRDRSRPGVQTVSAATDPQTNYRSGDVTPETRAEPMIVVENGAVRIEGDVRRSGGDQVPIVAEFSLPDEPGFPGYC</sequence>
<evidence type="ECO:0000256" key="1">
    <source>
        <dbReference type="SAM" id="MobiDB-lite"/>
    </source>
</evidence>
<evidence type="ECO:0000256" key="2">
    <source>
        <dbReference type="SAM" id="SignalP"/>
    </source>
</evidence>
<evidence type="ECO:0000313" key="4">
    <source>
        <dbReference type="Proteomes" id="UP001215503"/>
    </source>
</evidence>
<comment type="caution">
    <text evidence="3">The sequence shown here is derived from an EMBL/GenBank/DDBJ whole genome shotgun (WGS) entry which is preliminary data.</text>
</comment>
<keyword evidence="4" id="KW-1185">Reference proteome</keyword>
<feature type="region of interest" description="Disordered" evidence="1">
    <location>
        <begin position="31"/>
        <end position="63"/>
    </location>
</feature>
<proteinExistence type="predicted"/>
<gene>
    <name evidence="3" type="ORF">P2G67_12445</name>
</gene>
<feature type="signal peptide" evidence="2">
    <location>
        <begin position="1"/>
        <end position="19"/>
    </location>
</feature>
<dbReference type="EMBL" id="JARHUD010000007">
    <property type="protein sequence ID" value="MDF2096786.1"/>
    <property type="molecule type" value="Genomic_DNA"/>
</dbReference>
<evidence type="ECO:0008006" key="5">
    <source>
        <dbReference type="Google" id="ProtNLM"/>
    </source>
</evidence>
<evidence type="ECO:0000313" key="3">
    <source>
        <dbReference type="EMBL" id="MDF2096786.1"/>
    </source>
</evidence>
<dbReference type="RefSeq" id="WP_275823545.1">
    <property type="nucleotide sequence ID" value="NZ_JARHUD010000007.1"/>
</dbReference>
<feature type="region of interest" description="Disordered" evidence="1">
    <location>
        <begin position="120"/>
        <end position="141"/>
    </location>
</feature>
<feature type="chain" id="PRO_5045879803" description="Secreted protein" evidence="2">
    <location>
        <begin position="20"/>
        <end position="189"/>
    </location>
</feature>
<reference evidence="3 4" key="1">
    <citation type="submission" date="2023-03" db="EMBL/GenBank/DDBJ databases">
        <title>Fodinicurvata sp. CAU 1616 isolated from sea sendiment.</title>
        <authorList>
            <person name="Kim W."/>
        </authorList>
    </citation>
    <scope>NUCLEOTIDE SEQUENCE [LARGE SCALE GENOMIC DNA]</scope>
    <source>
        <strain evidence="3 4">CAU 1616</strain>
    </source>
</reference>
<keyword evidence="2" id="KW-0732">Signal</keyword>